<dbReference type="AlphaFoldDB" id="A0A4Z2HFD9"/>
<evidence type="ECO:0000313" key="1">
    <source>
        <dbReference type="EMBL" id="TNN64426.1"/>
    </source>
</evidence>
<name>A0A4Z2HFD9_9TELE</name>
<gene>
    <name evidence="1" type="ORF">EYF80_025376</name>
</gene>
<dbReference type="EMBL" id="SRLO01000253">
    <property type="protein sequence ID" value="TNN64426.1"/>
    <property type="molecule type" value="Genomic_DNA"/>
</dbReference>
<sequence length="133" mass="14951">MHFQNSESRHVVSQHNPVGTCGLVHTLYDLEVAVSEEEVVLIDSHPPGVRQACHDGDAVTPIYVPALNLWRQQHRFDFPLEAVQTAMRRPLELSSFGDEWPCQNCVKWGLPTCWVHCDANGTASTSWRAVICD</sequence>
<reference evidence="1 2" key="1">
    <citation type="submission" date="2019-03" db="EMBL/GenBank/DDBJ databases">
        <title>First draft genome of Liparis tanakae, snailfish: a comprehensive survey of snailfish specific genes.</title>
        <authorList>
            <person name="Kim W."/>
            <person name="Song I."/>
            <person name="Jeong J.-H."/>
            <person name="Kim D."/>
            <person name="Kim S."/>
            <person name="Ryu S."/>
            <person name="Song J.Y."/>
            <person name="Lee S.K."/>
        </authorList>
    </citation>
    <scope>NUCLEOTIDE SEQUENCE [LARGE SCALE GENOMIC DNA]</scope>
    <source>
        <tissue evidence="1">Muscle</tissue>
    </source>
</reference>
<protein>
    <submittedName>
        <fullName evidence="1">Uncharacterized protein</fullName>
    </submittedName>
</protein>
<dbReference type="Proteomes" id="UP000314294">
    <property type="component" value="Unassembled WGS sequence"/>
</dbReference>
<evidence type="ECO:0000313" key="2">
    <source>
        <dbReference type="Proteomes" id="UP000314294"/>
    </source>
</evidence>
<proteinExistence type="predicted"/>
<accession>A0A4Z2HFD9</accession>
<organism evidence="1 2">
    <name type="scientific">Liparis tanakae</name>
    <name type="common">Tanaka's snailfish</name>
    <dbReference type="NCBI Taxonomy" id="230148"/>
    <lineage>
        <taxon>Eukaryota</taxon>
        <taxon>Metazoa</taxon>
        <taxon>Chordata</taxon>
        <taxon>Craniata</taxon>
        <taxon>Vertebrata</taxon>
        <taxon>Euteleostomi</taxon>
        <taxon>Actinopterygii</taxon>
        <taxon>Neopterygii</taxon>
        <taxon>Teleostei</taxon>
        <taxon>Neoteleostei</taxon>
        <taxon>Acanthomorphata</taxon>
        <taxon>Eupercaria</taxon>
        <taxon>Perciformes</taxon>
        <taxon>Cottioidei</taxon>
        <taxon>Cottales</taxon>
        <taxon>Liparidae</taxon>
        <taxon>Liparis</taxon>
    </lineage>
</organism>
<comment type="caution">
    <text evidence="1">The sequence shown here is derived from an EMBL/GenBank/DDBJ whole genome shotgun (WGS) entry which is preliminary data.</text>
</comment>
<keyword evidence="2" id="KW-1185">Reference proteome</keyword>